<organism evidence="1 2">
    <name type="scientific">Maccoyibacter intestinihominis</name>
    <dbReference type="NCBI Taxonomy" id="3133499"/>
    <lineage>
        <taxon>Bacteria</taxon>
        <taxon>Bacillati</taxon>
        <taxon>Bacillota</taxon>
        <taxon>Clostridia</taxon>
        <taxon>Lachnospirales</taxon>
        <taxon>Lachnospiraceae</taxon>
        <taxon>Maccoyibacter</taxon>
    </lineage>
</organism>
<sequence length="142" mass="15852">MNHKEELNVDEGLRGNEQIEEAIAALQQEPSQEMLAHTLTCIRRRMNENGQVIIAVEPPVGDQGMQVQAVQTDDGANWWVAFTGFEEEIKGSEGVMSTFLTDMGHLFTSALEVEEISGIILNPWNRTLMLNKKLINIILGNC</sequence>
<evidence type="ECO:0000313" key="2">
    <source>
        <dbReference type="Proteomes" id="UP001454489"/>
    </source>
</evidence>
<gene>
    <name evidence="1" type="ORF">WMO43_12525</name>
</gene>
<reference evidence="1 2" key="1">
    <citation type="submission" date="2024-03" db="EMBL/GenBank/DDBJ databases">
        <title>Human intestinal bacterial collection.</title>
        <authorList>
            <person name="Pauvert C."/>
            <person name="Hitch T.C.A."/>
            <person name="Clavel T."/>
        </authorList>
    </citation>
    <scope>NUCLEOTIDE SEQUENCE [LARGE SCALE GENOMIC DNA]</scope>
    <source>
        <strain evidence="1 2">CLA-AA-H185</strain>
    </source>
</reference>
<dbReference type="Proteomes" id="UP001454489">
    <property type="component" value="Unassembled WGS sequence"/>
</dbReference>
<name>A0ABV1HH66_9FIRM</name>
<comment type="caution">
    <text evidence="1">The sequence shown here is derived from an EMBL/GenBank/DDBJ whole genome shotgun (WGS) entry which is preliminary data.</text>
</comment>
<protein>
    <submittedName>
        <fullName evidence="1">SseB family protein</fullName>
    </submittedName>
</protein>
<dbReference type="EMBL" id="JBBMEX010000015">
    <property type="protein sequence ID" value="MEQ2558677.1"/>
    <property type="molecule type" value="Genomic_DNA"/>
</dbReference>
<keyword evidence="2" id="KW-1185">Reference proteome</keyword>
<evidence type="ECO:0000313" key="1">
    <source>
        <dbReference type="EMBL" id="MEQ2558677.1"/>
    </source>
</evidence>
<accession>A0ABV1HH66</accession>
<dbReference type="RefSeq" id="WP_177963071.1">
    <property type="nucleotide sequence ID" value="NZ_JBBMEX010000015.1"/>
</dbReference>
<proteinExistence type="predicted"/>